<keyword evidence="1 7" id="KW-0479">Metal-binding</keyword>
<dbReference type="SUPFAM" id="SSF111304">
    <property type="entry name" value="Recombination protein RecR"/>
    <property type="match status" value="1"/>
</dbReference>
<keyword evidence="10" id="KW-1185">Reference proteome</keyword>
<evidence type="ECO:0000256" key="4">
    <source>
        <dbReference type="ARBA" id="ARBA00022833"/>
    </source>
</evidence>
<dbReference type="NCBIfam" id="TIGR00615">
    <property type="entry name" value="recR"/>
    <property type="match status" value="1"/>
</dbReference>
<comment type="caution">
    <text evidence="9">The sequence shown here is derived from an EMBL/GenBank/DDBJ whole genome shotgun (WGS) entry which is preliminary data.</text>
</comment>
<gene>
    <name evidence="7 9" type="primary">recR</name>
    <name evidence="9" type="ORF">GCM10007940_39780</name>
</gene>
<evidence type="ECO:0000256" key="1">
    <source>
        <dbReference type="ARBA" id="ARBA00022723"/>
    </source>
</evidence>
<feature type="domain" description="Toprim" evidence="8">
    <location>
        <begin position="81"/>
        <end position="176"/>
    </location>
</feature>
<dbReference type="RefSeq" id="WP_235291936.1">
    <property type="nucleotide sequence ID" value="NZ_BSOH01000027.1"/>
</dbReference>
<evidence type="ECO:0000259" key="8">
    <source>
        <dbReference type="PROSITE" id="PS50880"/>
    </source>
</evidence>
<dbReference type="Gene3D" id="1.10.8.420">
    <property type="entry name" value="RecR Domain 1"/>
    <property type="match status" value="1"/>
</dbReference>
<organism evidence="9 10">
    <name type="scientific">Portibacter lacus</name>
    <dbReference type="NCBI Taxonomy" id="1099794"/>
    <lineage>
        <taxon>Bacteria</taxon>
        <taxon>Pseudomonadati</taxon>
        <taxon>Bacteroidota</taxon>
        <taxon>Saprospiria</taxon>
        <taxon>Saprospirales</taxon>
        <taxon>Haliscomenobacteraceae</taxon>
        <taxon>Portibacter</taxon>
    </lineage>
</organism>
<dbReference type="EMBL" id="BSOH01000027">
    <property type="protein sequence ID" value="GLR19362.1"/>
    <property type="molecule type" value="Genomic_DNA"/>
</dbReference>
<dbReference type="InterPro" id="IPR023627">
    <property type="entry name" value="Rcmb_RecR"/>
</dbReference>
<keyword evidence="2 7" id="KW-0227">DNA damage</keyword>
<dbReference type="SMART" id="SM00493">
    <property type="entry name" value="TOPRIM"/>
    <property type="match status" value="1"/>
</dbReference>
<feature type="zinc finger region" description="C4-type" evidence="7">
    <location>
        <begin position="58"/>
        <end position="73"/>
    </location>
</feature>
<accession>A0AA37WG46</accession>
<dbReference type="GO" id="GO:0006281">
    <property type="term" value="P:DNA repair"/>
    <property type="evidence" value="ECO:0007669"/>
    <property type="project" value="UniProtKB-UniRule"/>
</dbReference>
<proteinExistence type="inferred from homology"/>
<dbReference type="CDD" id="cd01025">
    <property type="entry name" value="TOPRIM_recR"/>
    <property type="match status" value="1"/>
</dbReference>
<name>A0AA37WG46_9BACT</name>
<keyword evidence="4 7" id="KW-0862">Zinc</keyword>
<evidence type="ECO:0000313" key="9">
    <source>
        <dbReference type="EMBL" id="GLR19362.1"/>
    </source>
</evidence>
<keyword evidence="6 7" id="KW-0234">DNA repair</keyword>
<dbReference type="AlphaFoldDB" id="A0AA37WG46"/>
<evidence type="ECO:0000313" key="10">
    <source>
        <dbReference type="Proteomes" id="UP001156666"/>
    </source>
</evidence>
<dbReference type="PANTHER" id="PTHR30446:SF0">
    <property type="entry name" value="RECOMBINATION PROTEIN RECR"/>
    <property type="match status" value="1"/>
</dbReference>
<dbReference type="Gene3D" id="3.30.60.80">
    <property type="match status" value="1"/>
</dbReference>
<dbReference type="InterPro" id="IPR006171">
    <property type="entry name" value="TOPRIM_dom"/>
</dbReference>
<comment type="function">
    <text evidence="7">May play a role in DNA repair. It seems to be involved in an RecBC-independent recombinational process of DNA repair. It may act with RecF and RecO.</text>
</comment>
<sequence length="205" mass="22658">MKYSSSLLNEAVEALSELPSIGKKSALRLTLHLLNDESNLALRIAQKIVDLKNNIKKCEVCYNYSDHKVCQICSDPSRNKNIICVVESIRDVMAIEDTDQFSGVYHVLGGIISPIEGIGPSELNIDGLIRRVEKDAPKELIMAVSPTIDGETTIFYITKMLKNLDVKVSTIARGVSFGGELEYADELTLGRSIHTRIPYSTDSNI</sequence>
<dbReference type="InterPro" id="IPR015967">
    <property type="entry name" value="Rcmb_RecR_Znf"/>
</dbReference>
<keyword evidence="3 7" id="KW-0863">Zinc-finger</keyword>
<dbReference type="Pfam" id="PF21175">
    <property type="entry name" value="RecR_C"/>
    <property type="match status" value="1"/>
</dbReference>
<reference evidence="9" key="2">
    <citation type="submission" date="2023-01" db="EMBL/GenBank/DDBJ databases">
        <title>Draft genome sequence of Portibacter lacus strain NBRC 108769.</title>
        <authorList>
            <person name="Sun Q."/>
            <person name="Mori K."/>
        </authorList>
    </citation>
    <scope>NUCLEOTIDE SEQUENCE</scope>
    <source>
        <strain evidence="9">NBRC 108769</strain>
    </source>
</reference>
<dbReference type="Pfam" id="PF02132">
    <property type="entry name" value="RecR_ZnF"/>
    <property type="match status" value="1"/>
</dbReference>
<dbReference type="GO" id="GO:0008270">
    <property type="term" value="F:zinc ion binding"/>
    <property type="evidence" value="ECO:0007669"/>
    <property type="project" value="UniProtKB-KW"/>
</dbReference>
<evidence type="ECO:0000256" key="2">
    <source>
        <dbReference type="ARBA" id="ARBA00022763"/>
    </source>
</evidence>
<comment type="similarity">
    <text evidence="7">Belongs to the RecR family.</text>
</comment>
<dbReference type="Gene3D" id="3.40.1360.10">
    <property type="match status" value="1"/>
</dbReference>
<dbReference type="PANTHER" id="PTHR30446">
    <property type="entry name" value="RECOMBINATION PROTEIN RECR"/>
    <property type="match status" value="1"/>
</dbReference>
<protein>
    <recommendedName>
        <fullName evidence="7">Recombination protein RecR</fullName>
    </recommendedName>
</protein>
<dbReference type="GO" id="GO:0006310">
    <property type="term" value="P:DNA recombination"/>
    <property type="evidence" value="ECO:0007669"/>
    <property type="project" value="UniProtKB-UniRule"/>
</dbReference>
<dbReference type="HAMAP" id="MF_00017">
    <property type="entry name" value="RecR"/>
    <property type="match status" value="1"/>
</dbReference>
<dbReference type="InterPro" id="IPR034137">
    <property type="entry name" value="TOPRIM_RecR"/>
</dbReference>
<evidence type="ECO:0000256" key="7">
    <source>
        <dbReference type="HAMAP-Rule" id="MF_00017"/>
    </source>
</evidence>
<dbReference type="PROSITE" id="PS50880">
    <property type="entry name" value="TOPRIM"/>
    <property type="match status" value="1"/>
</dbReference>
<dbReference type="Proteomes" id="UP001156666">
    <property type="component" value="Unassembled WGS sequence"/>
</dbReference>
<dbReference type="PROSITE" id="PS01300">
    <property type="entry name" value="RECR"/>
    <property type="match status" value="1"/>
</dbReference>
<keyword evidence="5 7" id="KW-0233">DNA recombination</keyword>
<dbReference type="InterPro" id="IPR000093">
    <property type="entry name" value="DNA_Rcmb_RecR"/>
</dbReference>
<dbReference type="Gene3D" id="6.10.250.240">
    <property type="match status" value="1"/>
</dbReference>
<evidence type="ECO:0000256" key="6">
    <source>
        <dbReference type="ARBA" id="ARBA00023204"/>
    </source>
</evidence>
<reference evidence="9" key="1">
    <citation type="journal article" date="2014" name="Int. J. Syst. Evol. Microbiol.">
        <title>Complete genome sequence of Corynebacterium casei LMG S-19264T (=DSM 44701T), isolated from a smear-ripened cheese.</title>
        <authorList>
            <consortium name="US DOE Joint Genome Institute (JGI-PGF)"/>
            <person name="Walter F."/>
            <person name="Albersmeier A."/>
            <person name="Kalinowski J."/>
            <person name="Ruckert C."/>
        </authorList>
    </citation>
    <scope>NUCLEOTIDE SEQUENCE</scope>
    <source>
        <strain evidence="9">NBRC 108769</strain>
    </source>
</reference>
<evidence type="ECO:0000256" key="5">
    <source>
        <dbReference type="ARBA" id="ARBA00023172"/>
    </source>
</evidence>
<dbReference type="Pfam" id="PF21176">
    <property type="entry name" value="RecR_HhH"/>
    <property type="match status" value="1"/>
</dbReference>
<dbReference type="Pfam" id="PF13662">
    <property type="entry name" value="Toprim_4"/>
    <property type="match status" value="1"/>
</dbReference>
<dbReference type="GO" id="GO:0003677">
    <property type="term" value="F:DNA binding"/>
    <property type="evidence" value="ECO:0007669"/>
    <property type="project" value="UniProtKB-UniRule"/>
</dbReference>
<evidence type="ECO:0000256" key="3">
    <source>
        <dbReference type="ARBA" id="ARBA00022771"/>
    </source>
</evidence>